<evidence type="ECO:0000259" key="1">
    <source>
        <dbReference type="Pfam" id="PF00535"/>
    </source>
</evidence>
<name>A0A224XBY9_9LACT</name>
<dbReference type="InterPro" id="IPR029044">
    <property type="entry name" value="Nucleotide-diphossugar_trans"/>
</dbReference>
<dbReference type="EMBL" id="BEDT01000003">
    <property type="protein sequence ID" value="GAX47674.1"/>
    <property type="molecule type" value="Genomic_DNA"/>
</dbReference>
<dbReference type="SUPFAM" id="SSF53448">
    <property type="entry name" value="Nucleotide-diphospho-sugar transferases"/>
    <property type="match status" value="1"/>
</dbReference>
<dbReference type="Proteomes" id="UP000218689">
    <property type="component" value="Unassembled WGS sequence"/>
</dbReference>
<organism evidence="2 3">
    <name type="scientific">Pseudolactococcus reticulitermitis</name>
    <dbReference type="NCBI Taxonomy" id="2025039"/>
    <lineage>
        <taxon>Bacteria</taxon>
        <taxon>Bacillati</taxon>
        <taxon>Bacillota</taxon>
        <taxon>Bacilli</taxon>
        <taxon>Lactobacillales</taxon>
        <taxon>Streptococcaceae</taxon>
        <taxon>Pseudolactococcus</taxon>
    </lineage>
</organism>
<evidence type="ECO:0000313" key="2">
    <source>
        <dbReference type="EMBL" id="GAX47674.1"/>
    </source>
</evidence>
<protein>
    <recommendedName>
        <fullName evidence="1">Glycosyltransferase 2-like domain-containing protein</fullName>
    </recommendedName>
</protein>
<keyword evidence="3" id="KW-1185">Reference proteome</keyword>
<evidence type="ECO:0000313" key="3">
    <source>
        <dbReference type="Proteomes" id="UP000218689"/>
    </source>
</evidence>
<dbReference type="AlphaFoldDB" id="A0A224XBY9"/>
<dbReference type="InterPro" id="IPR001173">
    <property type="entry name" value="Glyco_trans_2-like"/>
</dbReference>
<dbReference type="Gene3D" id="3.90.550.10">
    <property type="entry name" value="Spore Coat Polysaccharide Biosynthesis Protein SpsA, Chain A"/>
    <property type="match status" value="1"/>
</dbReference>
<dbReference type="PANTHER" id="PTHR43630:SF2">
    <property type="entry name" value="GLYCOSYLTRANSFERASE"/>
    <property type="match status" value="1"/>
</dbReference>
<reference evidence="3" key="1">
    <citation type="submission" date="2017-08" db="EMBL/GenBank/DDBJ databases">
        <title>Draft genome sequence of Lactococcus sp. strain Rs-Y01, isolated from the gut of the lower termite Reticulitermes speratus.</title>
        <authorList>
            <person name="Ohkuma M."/>
            <person name="Yuki M."/>
        </authorList>
    </citation>
    <scope>NUCLEOTIDE SEQUENCE [LARGE SCALE GENOMIC DNA]</scope>
    <source>
        <strain evidence="3">Rs-Y01</strain>
    </source>
</reference>
<dbReference type="Pfam" id="PF00535">
    <property type="entry name" value="Glycos_transf_2"/>
    <property type="match status" value="1"/>
</dbReference>
<dbReference type="OrthoDB" id="9805856at2"/>
<dbReference type="RefSeq" id="WP_094784724.1">
    <property type="nucleotide sequence ID" value="NZ_BEDT01000003.1"/>
</dbReference>
<gene>
    <name evidence="2" type="ORF">RsY01_1275</name>
</gene>
<comment type="caution">
    <text evidence="2">The sequence shown here is derived from an EMBL/GenBank/DDBJ whole genome shotgun (WGS) entry which is preliminary data.</text>
</comment>
<accession>A0A224XBY9</accession>
<dbReference type="PANTHER" id="PTHR43630">
    <property type="entry name" value="POLY-BETA-1,6-N-ACETYL-D-GLUCOSAMINE SYNTHASE"/>
    <property type="match status" value="1"/>
</dbReference>
<proteinExistence type="predicted"/>
<sequence>MTVIELKLLKDLALKKSIQEKIQNPHFLSEIIQASQKLKISLVMLVRNQESGITEVLERLKLLELDAYHVVDTGSTDNTVQVLQTIDDVALHSIPWVEDYGYMRNQAAKFANSDWLLIMDSDELLGTKDLDLR</sequence>
<feature type="domain" description="Glycosyltransferase 2-like" evidence="1">
    <location>
        <begin position="41"/>
        <end position="125"/>
    </location>
</feature>